<dbReference type="EMBL" id="WWVF01000003">
    <property type="protein sequence ID" value="MZS87916.1"/>
    <property type="molecule type" value="Genomic_DNA"/>
</dbReference>
<feature type="domain" description="AbiTii" evidence="1">
    <location>
        <begin position="5"/>
        <end position="195"/>
    </location>
</feature>
<dbReference type="Proteomes" id="UP000477156">
    <property type="component" value="Unassembled WGS sequence"/>
</dbReference>
<protein>
    <recommendedName>
        <fullName evidence="1">AbiTii domain-containing protein</fullName>
    </recommendedName>
</protein>
<dbReference type="AlphaFoldDB" id="A0A6L8XPJ8"/>
<comment type="caution">
    <text evidence="2">The sequence shown here is derived from an EMBL/GenBank/DDBJ whole genome shotgun (WGS) entry which is preliminary data.</text>
</comment>
<evidence type="ECO:0000259" key="1">
    <source>
        <dbReference type="Pfam" id="PF18864"/>
    </source>
</evidence>
<reference evidence="2 3" key="1">
    <citation type="journal article" date="2019" name="Nat. Med.">
        <title>A library of human gut bacterial isolates paired with longitudinal multiomics data enables mechanistic microbiome research.</title>
        <authorList>
            <person name="Poyet M."/>
            <person name="Groussin M."/>
            <person name="Gibbons S.M."/>
            <person name="Avila-Pacheco J."/>
            <person name="Jiang X."/>
            <person name="Kearney S.M."/>
            <person name="Perrotta A.R."/>
            <person name="Berdy B."/>
            <person name="Zhao S."/>
            <person name="Lieberman T.D."/>
            <person name="Swanson P.K."/>
            <person name="Smith M."/>
            <person name="Roesemann S."/>
            <person name="Alexander J.E."/>
            <person name="Rich S.A."/>
            <person name="Livny J."/>
            <person name="Vlamakis H."/>
            <person name="Clish C."/>
            <person name="Bullock K."/>
            <person name="Deik A."/>
            <person name="Scott J."/>
            <person name="Pierce K.A."/>
            <person name="Xavier R.J."/>
            <person name="Alm E.J."/>
        </authorList>
    </citation>
    <scope>NUCLEOTIDE SEQUENCE [LARGE SCALE GENOMIC DNA]</scope>
    <source>
        <strain evidence="2 3">BIOML-A12</strain>
    </source>
</reference>
<accession>A0A6L8XPJ8</accession>
<gene>
    <name evidence="2" type="ORF">GT712_02110</name>
</gene>
<dbReference type="Pfam" id="PF18864">
    <property type="entry name" value="AbiTii"/>
    <property type="match status" value="1"/>
</dbReference>
<dbReference type="InterPro" id="IPR041304">
    <property type="entry name" value="AbiTii"/>
</dbReference>
<organism evidence="2 3">
    <name type="scientific">Blautia wexlerae</name>
    <dbReference type="NCBI Taxonomy" id="418240"/>
    <lineage>
        <taxon>Bacteria</taxon>
        <taxon>Bacillati</taxon>
        <taxon>Bacillota</taxon>
        <taxon>Clostridia</taxon>
        <taxon>Lachnospirales</taxon>
        <taxon>Lachnospiraceae</taxon>
        <taxon>Blautia</taxon>
    </lineage>
</organism>
<evidence type="ECO:0000313" key="3">
    <source>
        <dbReference type="Proteomes" id="UP000477156"/>
    </source>
</evidence>
<name>A0A6L8XPJ8_9FIRM</name>
<evidence type="ECO:0000313" key="2">
    <source>
        <dbReference type="EMBL" id="MZS87916.1"/>
    </source>
</evidence>
<proteinExistence type="predicted"/>
<dbReference type="RefSeq" id="WP_161275891.1">
    <property type="nucleotide sequence ID" value="NZ_WWUZ01000003.1"/>
</dbReference>
<sequence>MAKSQIIKDLANGIADTQTALKRTKVLLQDLDNDDLLNWVNYEIEGYPDDVEIPDYRVIGGQLYGSYFKGSMANHMKYNHVPLPLGNMPSETKEDILTVKITQGIEALKGMLAEGSKKGSTGLAKPLPAEYYPYIAQANNDLGMIIVTASVELNMPKVLNIFPKVESKLLDILSYLEKQFGNLDDLDIDIESKSEDELNNIINHIHVLIYNDKSVTLGDNNKIKDSNIASSIKED</sequence>